<feature type="compositionally biased region" description="Pro residues" evidence="1">
    <location>
        <begin position="144"/>
        <end position="153"/>
    </location>
</feature>
<feature type="region of interest" description="Disordered" evidence="1">
    <location>
        <begin position="102"/>
        <end position="128"/>
    </location>
</feature>
<feature type="region of interest" description="Disordered" evidence="1">
    <location>
        <begin position="1"/>
        <end position="75"/>
    </location>
</feature>
<reference evidence="2 3" key="1">
    <citation type="submission" date="2019-03" db="EMBL/GenBank/DDBJ databases">
        <title>Genomic Encyclopedia of Type Strains, Phase IV (KMG-IV): sequencing the most valuable type-strain genomes for metagenomic binning, comparative biology and taxonomic classification.</title>
        <authorList>
            <person name="Goeker M."/>
        </authorList>
    </citation>
    <scope>NUCLEOTIDE SEQUENCE [LARGE SCALE GENOMIC DNA]</scope>
    <source>
        <strain evidence="2 3">DSM 2132</strain>
    </source>
</reference>
<protein>
    <submittedName>
        <fullName evidence="2">Uncharacterized protein</fullName>
    </submittedName>
</protein>
<accession>A0A4R2PRR5</accession>
<proteinExistence type="predicted"/>
<feature type="region of interest" description="Disordered" evidence="1">
    <location>
        <begin position="253"/>
        <end position="291"/>
    </location>
</feature>
<name>A0A4R2PRR5_RHOSA</name>
<organism evidence="2 3">
    <name type="scientific">Rhodothalassium salexigens DSM 2132</name>
    <dbReference type="NCBI Taxonomy" id="1188247"/>
    <lineage>
        <taxon>Bacteria</taxon>
        <taxon>Pseudomonadati</taxon>
        <taxon>Pseudomonadota</taxon>
        <taxon>Alphaproteobacteria</taxon>
        <taxon>Rhodothalassiales</taxon>
        <taxon>Rhodothalassiaceae</taxon>
        <taxon>Rhodothalassium</taxon>
    </lineage>
</organism>
<dbReference type="EMBL" id="SLXO01000001">
    <property type="protein sequence ID" value="TCP38593.1"/>
    <property type="molecule type" value="Genomic_DNA"/>
</dbReference>
<gene>
    <name evidence="2" type="ORF">EV659_101500</name>
</gene>
<sequence>MTVAAASPTLSGPLPDVGAYRSATHQGAGSGSAGPAPSGGPAAAIAPGTGSGTGRETGTGTARPGAGTPPAVIRARPIAPPGPVVAAAWGACLVRLAQNGGPVATPRSATGSARPANAGSNTASDARRGARRLVCHPRPDARPAQPPPPPGPAPCLDVAPLSPAIAAPRPCPDIPAAVEPASMIECPGAVPAVAETGTASAIACPIGPATGAPEGATATPPAPAHPAPAHMARATDAADPAATLGGVLIAALNLYGPGRPSPPTTRRTRRRRPMGSTKGDRIAPSPAMPPR</sequence>
<feature type="compositionally biased region" description="Low complexity" evidence="1">
    <location>
        <begin position="33"/>
        <end position="48"/>
    </location>
</feature>
<comment type="caution">
    <text evidence="2">The sequence shown here is derived from an EMBL/GenBank/DDBJ whole genome shotgun (WGS) entry which is preliminary data.</text>
</comment>
<evidence type="ECO:0000313" key="2">
    <source>
        <dbReference type="EMBL" id="TCP38593.1"/>
    </source>
</evidence>
<feature type="compositionally biased region" description="Low complexity" evidence="1">
    <location>
        <begin position="58"/>
        <end position="75"/>
    </location>
</feature>
<dbReference type="InParanoid" id="A0A4R2PRR5"/>
<feature type="region of interest" description="Disordered" evidence="1">
    <location>
        <begin position="136"/>
        <end position="155"/>
    </location>
</feature>
<dbReference type="AlphaFoldDB" id="A0A4R2PRR5"/>
<evidence type="ECO:0000256" key="1">
    <source>
        <dbReference type="SAM" id="MobiDB-lite"/>
    </source>
</evidence>
<evidence type="ECO:0000313" key="3">
    <source>
        <dbReference type="Proteomes" id="UP000295399"/>
    </source>
</evidence>
<keyword evidence="3" id="KW-1185">Reference proteome</keyword>
<dbReference type="Proteomes" id="UP000295399">
    <property type="component" value="Unassembled WGS sequence"/>
</dbReference>